<dbReference type="GO" id="GO:0046872">
    <property type="term" value="F:metal ion binding"/>
    <property type="evidence" value="ECO:0007669"/>
    <property type="project" value="UniProtKB-KW"/>
</dbReference>
<keyword evidence="7" id="KW-1185">Reference proteome</keyword>
<dbReference type="RefSeq" id="XP_006693926.1">
    <property type="nucleotide sequence ID" value="XM_006693863.1"/>
</dbReference>
<dbReference type="SUPFAM" id="SSF51316">
    <property type="entry name" value="Mss4-like"/>
    <property type="match status" value="1"/>
</dbReference>
<sequence>MGSNTEPLTFPKPKFITGGCLCNAIRYRVDFPEDHDFLKSSSTCQCTQCRKQTGSLFFSCHKISPASNFQFIGDDFSSGTPPAALKIYQASKQAERAFCGNCGSFIYWKPLADSTEPGSGNKMDYLCFTVGTTDPLYLFGEGADGIEVPNEGFGLALANGGGYHVWCRNEIKGVTDESELLGKGTKGRGIRLQEE</sequence>
<dbReference type="HOGENOM" id="CLU_095045_0_0_1"/>
<reference evidence="6 7" key="1">
    <citation type="journal article" date="2011" name="Cell">
        <title>Insight into structure and assembly of the nuclear pore complex by utilizing the genome of a eukaryotic thermophile.</title>
        <authorList>
            <person name="Amlacher S."/>
            <person name="Sarges P."/>
            <person name="Flemming D."/>
            <person name="van Noort V."/>
            <person name="Kunze R."/>
            <person name="Devos D.P."/>
            <person name="Arumugam M."/>
            <person name="Bork P."/>
            <person name="Hurt E."/>
        </authorList>
    </citation>
    <scope>NUCLEOTIDE SEQUENCE [LARGE SCALE GENOMIC DNA]</scope>
    <source>
        <strain evidence="7">DSM 1495 / CBS 144.50 / IMI 039719</strain>
    </source>
</reference>
<dbReference type="KEGG" id="cthr:CTHT_0034940"/>
<keyword evidence="3" id="KW-0862">Zinc</keyword>
<organism evidence="7">
    <name type="scientific">Chaetomium thermophilum (strain DSM 1495 / CBS 144.50 / IMI 039719)</name>
    <name type="common">Thermochaetoides thermophila</name>
    <dbReference type="NCBI Taxonomy" id="759272"/>
    <lineage>
        <taxon>Eukaryota</taxon>
        <taxon>Fungi</taxon>
        <taxon>Dikarya</taxon>
        <taxon>Ascomycota</taxon>
        <taxon>Pezizomycotina</taxon>
        <taxon>Sordariomycetes</taxon>
        <taxon>Sordariomycetidae</taxon>
        <taxon>Sordariales</taxon>
        <taxon>Chaetomiaceae</taxon>
        <taxon>Thermochaetoides</taxon>
    </lineage>
</organism>
<dbReference type="InterPro" id="IPR006913">
    <property type="entry name" value="CENP-V/GFA"/>
</dbReference>
<dbReference type="PROSITE" id="PS51891">
    <property type="entry name" value="CENP_V_GFA"/>
    <property type="match status" value="1"/>
</dbReference>
<evidence type="ECO:0000256" key="1">
    <source>
        <dbReference type="ARBA" id="ARBA00005495"/>
    </source>
</evidence>
<dbReference type="eggNOG" id="ENOG502T3HR">
    <property type="taxonomic scope" value="Eukaryota"/>
</dbReference>
<dbReference type="OrthoDB" id="6329284at2759"/>
<evidence type="ECO:0000256" key="3">
    <source>
        <dbReference type="ARBA" id="ARBA00022833"/>
    </source>
</evidence>
<keyword evidence="2" id="KW-0479">Metal-binding</keyword>
<protein>
    <recommendedName>
        <fullName evidence="5">CENP-V/GFA domain-containing protein</fullName>
    </recommendedName>
</protein>
<name>G0S6H5_CHATD</name>
<dbReference type="Proteomes" id="UP000008066">
    <property type="component" value="Unassembled WGS sequence"/>
</dbReference>
<gene>
    <name evidence="6" type="ORF">CTHT_0034940</name>
</gene>
<dbReference type="Gene3D" id="3.90.1590.10">
    <property type="entry name" value="glutathione-dependent formaldehyde- activating enzyme (gfa)"/>
    <property type="match status" value="1"/>
</dbReference>
<proteinExistence type="inferred from homology"/>
<dbReference type="GeneID" id="18257532"/>
<dbReference type="GO" id="GO:0016846">
    <property type="term" value="F:carbon-sulfur lyase activity"/>
    <property type="evidence" value="ECO:0007669"/>
    <property type="project" value="InterPro"/>
</dbReference>
<feature type="domain" description="CENP-V/GFA" evidence="5">
    <location>
        <begin position="16"/>
        <end position="147"/>
    </location>
</feature>
<dbReference type="InterPro" id="IPR011057">
    <property type="entry name" value="Mss4-like_sf"/>
</dbReference>
<dbReference type="OMA" id="FNVEFCE"/>
<dbReference type="EMBL" id="GL988041">
    <property type="protein sequence ID" value="EGS21630.1"/>
    <property type="molecule type" value="Genomic_DNA"/>
</dbReference>
<comment type="similarity">
    <text evidence="1">Belongs to the Gfa family.</text>
</comment>
<dbReference type="PANTHER" id="PTHR33337:SF40">
    <property type="entry name" value="CENP-V_GFA DOMAIN-CONTAINING PROTEIN-RELATED"/>
    <property type="match status" value="1"/>
</dbReference>
<evidence type="ECO:0000313" key="6">
    <source>
        <dbReference type="EMBL" id="EGS21630.1"/>
    </source>
</evidence>
<keyword evidence="4" id="KW-0456">Lyase</keyword>
<evidence type="ECO:0000256" key="2">
    <source>
        <dbReference type="ARBA" id="ARBA00022723"/>
    </source>
</evidence>
<evidence type="ECO:0000259" key="5">
    <source>
        <dbReference type="PROSITE" id="PS51891"/>
    </source>
</evidence>
<evidence type="ECO:0000313" key="7">
    <source>
        <dbReference type="Proteomes" id="UP000008066"/>
    </source>
</evidence>
<dbReference type="PANTHER" id="PTHR33337">
    <property type="entry name" value="GFA DOMAIN-CONTAINING PROTEIN"/>
    <property type="match status" value="1"/>
</dbReference>
<accession>G0S6H5</accession>
<evidence type="ECO:0000256" key="4">
    <source>
        <dbReference type="ARBA" id="ARBA00023239"/>
    </source>
</evidence>
<dbReference type="AlphaFoldDB" id="G0S6H5"/>
<dbReference type="Pfam" id="PF04828">
    <property type="entry name" value="GFA"/>
    <property type="match status" value="1"/>
</dbReference>